<evidence type="ECO:0000256" key="5">
    <source>
        <dbReference type="ARBA" id="ARBA00022723"/>
    </source>
</evidence>
<dbReference type="Gene3D" id="1.10.3090.10">
    <property type="entry name" value="cca-adding enzyme, domain 2"/>
    <property type="match status" value="1"/>
</dbReference>
<keyword evidence="2 9" id="KW-0808">Transferase</keyword>
<evidence type="ECO:0000313" key="14">
    <source>
        <dbReference type="Proteomes" id="UP001519273"/>
    </source>
</evidence>
<dbReference type="PANTHER" id="PTHR46173:SF1">
    <property type="entry name" value="CCA TRNA NUCLEOTIDYLTRANSFERASE 1, MITOCHONDRIAL"/>
    <property type="match status" value="1"/>
</dbReference>
<evidence type="ECO:0000256" key="6">
    <source>
        <dbReference type="ARBA" id="ARBA00022741"/>
    </source>
</evidence>
<dbReference type="CDD" id="cd05398">
    <property type="entry name" value="NT_ClassII-CCAase"/>
    <property type="match status" value="1"/>
</dbReference>
<evidence type="ECO:0000256" key="7">
    <source>
        <dbReference type="ARBA" id="ARBA00022842"/>
    </source>
</evidence>
<feature type="domain" description="CCA-adding enzyme C-terminal" evidence="12">
    <location>
        <begin position="259"/>
        <end position="421"/>
    </location>
</feature>
<evidence type="ECO:0000256" key="4">
    <source>
        <dbReference type="ARBA" id="ARBA00022695"/>
    </source>
</evidence>
<keyword evidence="4 13" id="KW-0548">Nucleotidyltransferase</keyword>
<dbReference type="Pfam" id="PF01743">
    <property type="entry name" value="PolyA_pol"/>
    <property type="match status" value="1"/>
</dbReference>
<reference evidence="13 14" key="1">
    <citation type="submission" date="2021-03" db="EMBL/GenBank/DDBJ databases">
        <title>Genomic Encyclopedia of Type Strains, Phase IV (KMG-IV): sequencing the most valuable type-strain genomes for metagenomic binning, comparative biology and taxonomic classification.</title>
        <authorList>
            <person name="Goeker M."/>
        </authorList>
    </citation>
    <scope>NUCLEOTIDE SEQUENCE [LARGE SCALE GENOMIC DNA]</scope>
    <source>
        <strain evidence="13 14">DSM 23491</strain>
    </source>
</reference>
<keyword evidence="14" id="KW-1185">Reference proteome</keyword>
<dbReference type="GO" id="GO:0004810">
    <property type="term" value="F:CCA tRNA nucleotidyltransferase activity"/>
    <property type="evidence" value="ECO:0007669"/>
    <property type="project" value="UniProtKB-EC"/>
</dbReference>
<dbReference type="SUPFAM" id="SSF81891">
    <property type="entry name" value="Poly A polymerase C-terminal region-like"/>
    <property type="match status" value="1"/>
</dbReference>
<protein>
    <submittedName>
        <fullName evidence="13">tRNA nucleotidyltransferase (CCA-adding enzyme)</fullName>
        <ecNumber evidence="13">2.7.7.72</ecNumber>
        <ecNumber evidence="13">3.1.3.-</ecNumber>
        <ecNumber evidence="13">3.1.4.-</ecNumber>
    </submittedName>
</protein>
<dbReference type="SUPFAM" id="SSF81301">
    <property type="entry name" value="Nucleotidyltransferase"/>
    <property type="match status" value="1"/>
</dbReference>
<evidence type="ECO:0000256" key="2">
    <source>
        <dbReference type="ARBA" id="ARBA00022679"/>
    </source>
</evidence>
<comment type="caution">
    <text evidence="13">The sequence shown here is derived from an EMBL/GenBank/DDBJ whole genome shotgun (WGS) entry which is preliminary data.</text>
</comment>
<dbReference type="Proteomes" id="UP001519273">
    <property type="component" value="Unassembled WGS sequence"/>
</dbReference>
<feature type="domain" description="tRNA nucleotidyltransferase/poly(A) polymerase RNA and SrmB- binding" evidence="11">
    <location>
        <begin position="177"/>
        <end position="229"/>
    </location>
</feature>
<gene>
    <name evidence="13" type="ORF">J2Z20_000658</name>
</gene>
<dbReference type="InterPro" id="IPR032810">
    <property type="entry name" value="CCA-adding_enz_C"/>
</dbReference>
<dbReference type="EC" id="3.1.3.-" evidence="13"/>
<comment type="cofactor">
    <cofactor evidence="1">
        <name>Mg(2+)</name>
        <dbReference type="ChEBI" id="CHEBI:18420"/>
    </cofactor>
</comment>
<dbReference type="EMBL" id="JAGGKP010000001">
    <property type="protein sequence ID" value="MBP1935797.1"/>
    <property type="molecule type" value="Genomic_DNA"/>
</dbReference>
<keyword evidence="13" id="KW-0378">Hydrolase</keyword>
<name>A0ABS4H0J7_9BACL</name>
<evidence type="ECO:0000256" key="9">
    <source>
        <dbReference type="RuleBase" id="RU003953"/>
    </source>
</evidence>
<dbReference type="Pfam" id="PF12627">
    <property type="entry name" value="PolyA_pol_RNAbd"/>
    <property type="match status" value="1"/>
</dbReference>
<evidence type="ECO:0000313" key="13">
    <source>
        <dbReference type="EMBL" id="MBP1935797.1"/>
    </source>
</evidence>
<dbReference type="Pfam" id="PF13735">
    <property type="entry name" value="tRNA_NucTran2_2"/>
    <property type="match status" value="1"/>
</dbReference>
<keyword evidence="3" id="KW-0819">tRNA processing</keyword>
<evidence type="ECO:0000256" key="1">
    <source>
        <dbReference type="ARBA" id="ARBA00001946"/>
    </source>
</evidence>
<dbReference type="EC" id="3.1.4.-" evidence="13"/>
<comment type="similarity">
    <text evidence="9">Belongs to the tRNA nucleotidyltransferase/poly(A) polymerase family.</text>
</comment>
<dbReference type="GO" id="GO:0016787">
    <property type="term" value="F:hydrolase activity"/>
    <property type="evidence" value="ECO:0007669"/>
    <property type="project" value="UniProtKB-KW"/>
</dbReference>
<dbReference type="InterPro" id="IPR043519">
    <property type="entry name" value="NT_sf"/>
</dbReference>
<dbReference type="PANTHER" id="PTHR46173">
    <property type="entry name" value="CCA TRNA NUCLEOTIDYLTRANSFERASE 1, MITOCHONDRIAL"/>
    <property type="match status" value="1"/>
</dbReference>
<dbReference type="InterPro" id="IPR050264">
    <property type="entry name" value="Bact_CCA-adding_enz_type3_sf"/>
</dbReference>
<keyword evidence="8 9" id="KW-0694">RNA-binding</keyword>
<feature type="domain" description="Poly A polymerase head" evidence="10">
    <location>
        <begin position="29"/>
        <end position="149"/>
    </location>
</feature>
<dbReference type="InterPro" id="IPR002646">
    <property type="entry name" value="PolA_pol_head_dom"/>
</dbReference>
<dbReference type="Gene3D" id="1.10.246.80">
    <property type="match status" value="1"/>
</dbReference>
<dbReference type="EC" id="2.7.7.72" evidence="13"/>
<keyword evidence="5" id="KW-0479">Metal-binding</keyword>
<dbReference type="RefSeq" id="WP_209845361.1">
    <property type="nucleotide sequence ID" value="NZ_CBCRVE010000001.1"/>
</dbReference>
<evidence type="ECO:0000259" key="10">
    <source>
        <dbReference type="Pfam" id="PF01743"/>
    </source>
</evidence>
<organism evidence="13 14">
    <name type="scientific">Paenibacillus sediminis</name>
    <dbReference type="NCBI Taxonomy" id="664909"/>
    <lineage>
        <taxon>Bacteria</taxon>
        <taxon>Bacillati</taxon>
        <taxon>Bacillota</taxon>
        <taxon>Bacilli</taxon>
        <taxon>Bacillales</taxon>
        <taxon>Paenibacillaceae</taxon>
        <taxon>Paenibacillus</taxon>
    </lineage>
</organism>
<dbReference type="Gene3D" id="3.30.460.10">
    <property type="entry name" value="Beta Polymerase, domain 2"/>
    <property type="match status" value="1"/>
</dbReference>
<evidence type="ECO:0000259" key="12">
    <source>
        <dbReference type="Pfam" id="PF13735"/>
    </source>
</evidence>
<accession>A0ABS4H0J7</accession>
<keyword evidence="7" id="KW-0460">Magnesium</keyword>
<sequence length="429" mass="49179">MNKWKFGEPGMVQQAELVLRTLMNAGYEAYWVGGCVRDELMGRPIHDMDITTSAHPEEVVSLFERTVPTGIKHGTVTVLLDGYSFEVTTFRTESVYEQHRRPSSVSFVQDITEDLKRRDFTMNAIALSLDGRWVDPFGGMEDIERGIIRCVGDADERFKEDALRMLRGVRFASVFHFNLAKSTWRAIIQHREFMNDIAMERIRVEMEKMMAGPHPLRGLELLGRSRLLDLPKIGLSSANIDQSKVTMLDQLPADKPSIRWAMLLFAAGLKSDEALSLLKRWTFSNVKAKEISDILRMSEHIYTELPTLIEKPNKIALDELRLLWIRQLLTYDEGTIHNWLVFERTKSSEHDPFMKLILDQALEWNEHVTVKHVKDLAVTGKEVLQELSIPAGPWLGNLLQQLLFDVAAGQVPNDKQQLLEQAKRVMNKL</sequence>
<keyword evidence="6" id="KW-0547">Nucleotide-binding</keyword>
<evidence type="ECO:0000259" key="11">
    <source>
        <dbReference type="Pfam" id="PF12627"/>
    </source>
</evidence>
<evidence type="ECO:0000256" key="3">
    <source>
        <dbReference type="ARBA" id="ARBA00022694"/>
    </source>
</evidence>
<dbReference type="InterPro" id="IPR032828">
    <property type="entry name" value="PolyA_RNA-bd"/>
</dbReference>
<evidence type="ECO:0000256" key="8">
    <source>
        <dbReference type="ARBA" id="ARBA00022884"/>
    </source>
</evidence>
<dbReference type="NCBIfam" id="NF009814">
    <property type="entry name" value="PRK13299.1"/>
    <property type="match status" value="1"/>
</dbReference>
<proteinExistence type="inferred from homology"/>